<organism evidence="1 2">
    <name type="scientific">Phenylobacterium deserti</name>
    <dbReference type="NCBI Taxonomy" id="1914756"/>
    <lineage>
        <taxon>Bacteria</taxon>
        <taxon>Pseudomonadati</taxon>
        <taxon>Pseudomonadota</taxon>
        <taxon>Alphaproteobacteria</taxon>
        <taxon>Caulobacterales</taxon>
        <taxon>Caulobacteraceae</taxon>
        <taxon>Phenylobacterium</taxon>
    </lineage>
</organism>
<gene>
    <name evidence="1" type="ORF">DJ018_09720</name>
</gene>
<name>A0A328ACE9_9CAUL</name>
<accession>A0A328ACE9</accession>
<protein>
    <recommendedName>
        <fullName evidence="3">ACT domain-containing protein</fullName>
    </recommendedName>
</protein>
<keyword evidence="2" id="KW-1185">Reference proteome</keyword>
<dbReference type="AlphaFoldDB" id="A0A328ACE9"/>
<dbReference type="EMBL" id="QFYR01000002">
    <property type="protein sequence ID" value="RAK52483.1"/>
    <property type="molecule type" value="Genomic_DNA"/>
</dbReference>
<evidence type="ECO:0008006" key="3">
    <source>
        <dbReference type="Google" id="ProtNLM"/>
    </source>
</evidence>
<evidence type="ECO:0000313" key="2">
    <source>
        <dbReference type="Proteomes" id="UP000249725"/>
    </source>
</evidence>
<reference evidence="2" key="1">
    <citation type="submission" date="2018-05" db="EMBL/GenBank/DDBJ databases">
        <authorList>
            <person name="Li X."/>
        </authorList>
    </citation>
    <scope>NUCLEOTIDE SEQUENCE [LARGE SCALE GENOMIC DNA]</scope>
    <source>
        <strain evidence="2">YIM 73061</strain>
    </source>
</reference>
<proteinExistence type="predicted"/>
<dbReference type="Proteomes" id="UP000249725">
    <property type="component" value="Unassembled WGS sequence"/>
</dbReference>
<dbReference type="RefSeq" id="WP_111514769.1">
    <property type="nucleotide sequence ID" value="NZ_QFYR01000002.1"/>
</dbReference>
<evidence type="ECO:0000313" key="1">
    <source>
        <dbReference type="EMBL" id="RAK52483.1"/>
    </source>
</evidence>
<sequence>MSAAENFAQHHVLTFAASHTQAALQAVEDFLARSGAALAGLRMRSVGEIVETTLQIQDLSDASAEAAGERLANRAGVSALRVEHVRPLK</sequence>
<comment type="caution">
    <text evidence="1">The sequence shown here is derived from an EMBL/GenBank/DDBJ whole genome shotgun (WGS) entry which is preliminary data.</text>
</comment>